<comment type="pathway">
    <text evidence="1">Protein modification; protein ubiquitination.</text>
</comment>
<keyword evidence="6" id="KW-0833">Ubl conjugation pathway</keyword>
<dbReference type="InterPro" id="IPR036317">
    <property type="entry name" value="Cullin_homology_sf"/>
</dbReference>
<accession>A0AA88KFP4</accession>
<evidence type="ECO:0000256" key="8">
    <source>
        <dbReference type="ARBA" id="ARBA00023204"/>
    </source>
</evidence>
<dbReference type="PROSITE" id="PS50069">
    <property type="entry name" value="CULLIN_2"/>
    <property type="match status" value="1"/>
</dbReference>
<comment type="caution">
    <text evidence="14">The sequence shown here is derived from an EMBL/GenBank/DDBJ whole genome shotgun (WGS) entry which is preliminary data.</text>
</comment>
<evidence type="ECO:0000256" key="3">
    <source>
        <dbReference type="ARBA" id="ARBA00022499"/>
    </source>
</evidence>
<dbReference type="Gene3D" id="1.20.1310.10">
    <property type="entry name" value="Cullin Repeats"/>
    <property type="match status" value="4"/>
</dbReference>
<dbReference type="GeneID" id="68100600"/>
<dbReference type="InterPro" id="IPR001373">
    <property type="entry name" value="Cullin_N"/>
</dbReference>
<evidence type="ECO:0000256" key="9">
    <source>
        <dbReference type="ARBA" id="ARBA00069613"/>
    </source>
</evidence>
<evidence type="ECO:0000256" key="5">
    <source>
        <dbReference type="ARBA" id="ARBA00022763"/>
    </source>
</evidence>
<keyword evidence="8" id="KW-0234">DNA repair</keyword>
<evidence type="ECO:0000256" key="4">
    <source>
        <dbReference type="ARBA" id="ARBA00022553"/>
    </source>
</evidence>
<dbReference type="InterPro" id="IPR016159">
    <property type="entry name" value="Cullin_repeat-like_dom_sf"/>
</dbReference>
<evidence type="ECO:0000256" key="1">
    <source>
        <dbReference type="ARBA" id="ARBA00004906"/>
    </source>
</evidence>
<dbReference type="SMART" id="SM00182">
    <property type="entry name" value="CULLIN"/>
    <property type="match status" value="1"/>
</dbReference>
<gene>
    <name evidence="14" type="ORF">C9374_008146</name>
</gene>
<dbReference type="GO" id="GO:0006281">
    <property type="term" value="P:DNA repair"/>
    <property type="evidence" value="ECO:0007669"/>
    <property type="project" value="UniProtKB-KW"/>
</dbReference>
<dbReference type="GO" id="GO:0006511">
    <property type="term" value="P:ubiquitin-dependent protein catabolic process"/>
    <property type="evidence" value="ECO:0007669"/>
    <property type="project" value="InterPro"/>
</dbReference>
<dbReference type="Gene3D" id="3.30.230.130">
    <property type="entry name" value="Cullin, Chain C, Domain 2"/>
    <property type="match status" value="1"/>
</dbReference>
<dbReference type="GO" id="GO:0042254">
    <property type="term" value="P:ribosome biogenesis"/>
    <property type="evidence" value="ECO:0007669"/>
    <property type="project" value="UniProtKB-ARBA"/>
</dbReference>
<protein>
    <recommendedName>
        <fullName evidence="9">Cullin-4</fullName>
    </recommendedName>
</protein>
<evidence type="ECO:0000256" key="6">
    <source>
        <dbReference type="ARBA" id="ARBA00022786"/>
    </source>
</evidence>
<dbReference type="SUPFAM" id="SSF46785">
    <property type="entry name" value="Winged helix' DNA-binding domain"/>
    <property type="match status" value="1"/>
</dbReference>
<name>A0AA88KFP4_NAELO</name>
<keyword evidence="4" id="KW-0597">Phosphoprotein</keyword>
<comment type="similarity">
    <text evidence="2 10 11">Belongs to the cullin family.</text>
</comment>
<proteinExistence type="inferred from homology"/>
<dbReference type="GO" id="GO:0031625">
    <property type="term" value="F:ubiquitin protein ligase binding"/>
    <property type="evidence" value="ECO:0007669"/>
    <property type="project" value="InterPro"/>
</dbReference>
<evidence type="ECO:0000256" key="10">
    <source>
        <dbReference type="PROSITE-ProRule" id="PRU00330"/>
    </source>
</evidence>
<feature type="compositionally biased region" description="Polar residues" evidence="12">
    <location>
        <begin position="12"/>
        <end position="21"/>
    </location>
</feature>
<evidence type="ECO:0000313" key="15">
    <source>
        <dbReference type="Proteomes" id="UP000816034"/>
    </source>
</evidence>
<keyword evidence="3" id="KW-1017">Isopeptide bond</keyword>
<dbReference type="Gene3D" id="1.10.10.10">
    <property type="entry name" value="Winged helix-like DNA-binding domain superfamily/Winged helix DNA-binding domain"/>
    <property type="match status" value="1"/>
</dbReference>
<keyword evidence="15" id="KW-1185">Reference proteome</keyword>
<dbReference type="SUPFAM" id="SSF75632">
    <property type="entry name" value="Cullin homology domain"/>
    <property type="match status" value="1"/>
</dbReference>
<dbReference type="InterPro" id="IPR019559">
    <property type="entry name" value="Cullin_neddylation_domain"/>
</dbReference>
<dbReference type="Pfam" id="PF26557">
    <property type="entry name" value="Cullin_AB"/>
    <property type="match status" value="1"/>
</dbReference>
<dbReference type="GO" id="GO:0005634">
    <property type="term" value="C:nucleus"/>
    <property type="evidence" value="ECO:0007669"/>
    <property type="project" value="UniProtKB-ARBA"/>
</dbReference>
<feature type="domain" description="Cullin family profile" evidence="13">
    <location>
        <begin position="478"/>
        <end position="704"/>
    </location>
</feature>
<dbReference type="InterPro" id="IPR045093">
    <property type="entry name" value="Cullin"/>
</dbReference>
<sequence length="848" mass="97702">MSSIPSKRKQHQTTIDFTKQSDQTKKLKSSKIIQDEEDNDVEIITSVASEKPKMKAMAVTSSSASTNSSNNNSATSTSSSSGGFTKKSLAPSTGGGLTNGNNNMTTSPLPSASQKKRMLKIKPFTIKPTVDENFEEETWNKLKSAVIAIQQKQLISIGQEELYQLCSDLCRHKKHESTYNKLKELCSQNIESIVNDLTNKTPDHTAFLNIVVKSWENFTEQLKSIRSIFLYLERSYVVSLPDKTIWDMGLKIYRDYLKSNEQVGRKIISGILYLIQQERNGESIDRSIVLRLVRMLIDLQLYEDYFEKSFLEETRSFYSADGLKNVDSLNPPEYLLYVETRLRQESERVSNYLAKTTKRPLIQITEHELIKKHAKTILEKGFSDMMESHRISDLSRLYGLLRLVDELELLKEYFTDYMKLKGGKIVKDEENEKNMVQDTLQLKSKVDELYEQAFHKNEQFMYAIRKAFEYFLNLVPNKPSELIAKYIDSKLKSGNKGLTDSELERCMDNAHAIVKYIHGKDIFEAFYKKDLAKRLLLGRCSSYDAERIMIAKLKTECGPQFTNKLEGMFKDVDISNDMMANFKKSKEYKKLCSEFGDHDSTMPFELNVTILTSSNWPNYTPDTLNLPKEISIAQEAYKDFYVNKHSGRVLKWIHNLGQCTLKALFPSGRKELIVSFYQALTLLQFNNKVKISYSELKQLIGIEDAKEFMLTMQSLTLHKVKVLKKERKGTDIKEDDVFYVNDEFTHSLTKIKVNSLQLKETKKERTETTEKVLLDRSYVIDAAIVRIMKARKTLTHQQLLAEVLKQIRFPTTGQDIKKRIESLIDRDYLERDANSQAGSSSCTYHYVA</sequence>
<feature type="compositionally biased region" description="Low complexity" evidence="12">
    <location>
        <begin position="60"/>
        <end position="81"/>
    </location>
</feature>
<dbReference type="Pfam" id="PF10557">
    <property type="entry name" value="Cullin_Nedd8"/>
    <property type="match status" value="1"/>
</dbReference>
<evidence type="ECO:0000256" key="12">
    <source>
        <dbReference type="SAM" id="MobiDB-lite"/>
    </source>
</evidence>
<dbReference type="SUPFAM" id="SSF74788">
    <property type="entry name" value="Cullin repeat-like"/>
    <property type="match status" value="1"/>
</dbReference>
<dbReference type="PANTHER" id="PTHR11932">
    <property type="entry name" value="CULLIN"/>
    <property type="match status" value="1"/>
</dbReference>
<evidence type="ECO:0000256" key="2">
    <source>
        <dbReference type="ARBA" id="ARBA00006019"/>
    </source>
</evidence>
<keyword evidence="7" id="KW-0832">Ubl conjugation</keyword>
<feature type="region of interest" description="Disordered" evidence="12">
    <location>
        <begin position="1"/>
        <end position="116"/>
    </location>
</feature>
<evidence type="ECO:0000256" key="7">
    <source>
        <dbReference type="ARBA" id="ARBA00022843"/>
    </source>
</evidence>
<organism evidence="14 15">
    <name type="scientific">Naegleria lovaniensis</name>
    <name type="common">Amoeba</name>
    <dbReference type="NCBI Taxonomy" id="51637"/>
    <lineage>
        <taxon>Eukaryota</taxon>
        <taxon>Discoba</taxon>
        <taxon>Heterolobosea</taxon>
        <taxon>Tetramitia</taxon>
        <taxon>Eutetramitia</taxon>
        <taxon>Vahlkampfiidae</taxon>
        <taxon>Naegleria</taxon>
    </lineage>
</organism>
<dbReference type="FunFam" id="1.20.1310.10:FF:000004">
    <property type="entry name" value="Cullin 4B"/>
    <property type="match status" value="1"/>
</dbReference>
<dbReference type="RefSeq" id="XP_044545769.1">
    <property type="nucleotide sequence ID" value="XM_044698190.1"/>
</dbReference>
<evidence type="ECO:0000313" key="14">
    <source>
        <dbReference type="EMBL" id="KAG2378507.1"/>
    </source>
</evidence>
<dbReference type="InterPro" id="IPR036390">
    <property type="entry name" value="WH_DNA-bd_sf"/>
</dbReference>
<dbReference type="InterPro" id="IPR036388">
    <property type="entry name" value="WH-like_DNA-bd_sf"/>
</dbReference>
<keyword evidence="5" id="KW-0227">DNA damage</keyword>
<evidence type="ECO:0000259" key="13">
    <source>
        <dbReference type="PROSITE" id="PS50069"/>
    </source>
</evidence>
<dbReference type="EMBL" id="PYSW02000032">
    <property type="protein sequence ID" value="KAG2378507.1"/>
    <property type="molecule type" value="Genomic_DNA"/>
</dbReference>
<evidence type="ECO:0000256" key="11">
    <source>
        <dbReference type="RuleBase" id="RU003829"/>
    </source>
</evidence>
<dbReference type="Proteomes" id="UP000816034">
    <property type="component" value="Unassembled WGS sequence"/>
</dbReference>
<dbReference type="GO" id="GO:0031464">
    <property type="term" value="C:Cul4A-RING E3 ubiquitin ligase complex"/>
    <property type="evidence" value="ECO:0007669"/>
    <property type="project" value="UniProtKB-ARBA"/>
</dbReference>
<dbReference type="Pfam" id="PF00888">
    <property type="entry name" value="Cullin"/>
    <property type="match status" value="1"/>
</dbReference>
<dbReference type="SMART" id="SM00884">
    <property type="entry name" value="Cullin_Nedd8"/>
    <property type="match status" value="1"/>
</dbReference>
<dbReference type="InterPro" id="IPR016158">
    <property type="entry name" value="Cullin_homology"/>
</dbReference>
<dbReference type="FunFam" id="1.20.1310.10:FF:000001">
    <property type="entry name" value="Cullin 3"/>
    <property type="match status" value="1"/>
</dbReference>
<reference evidence="14 15" key="1">
    <citation type="journal article" date="2018" name="BMC Genomics">
        <title>The genome of Naegleria lovaniensis, the basis for a comparative approach to unravel pathogenicity factors of the human pathogenic amoeba N. fowleri.</title>
        <authorList>
            <person name="Liechti N."/>
            <person name="Schurch N."/>
            <person name="Bruggmann R."/>
            <person name="Wittwer M."/>
        </authorList>
    </citation>
    <scope>NUCLEOTIDE SEQUENCE [LARGE SCALE GENOMIC DNA]</scope>
    <source>
        <strain evidence="14 15">ATCC 30569</strain>
    </source>
</reference>
<dbReference type="FunFam" id="1.10.10.10:FF:000050">
    <property type="entry name" value="Cullin 4B"/>
    <property type="match status" value="1"/>
</dbReference>
<dbReference type="FunFam" id="1.20.1310.10:FF:000003">
    <property type="entry name" value="Cullin 4A"/>
    <property type="match status" value="1"/>
</dbReference>
<dbReference type="AlphaFoldDB" id="A0AA88KFP4"/>
<feature type="compositionally biased region" description="Basic residues" evidence="12">
    <location>
        <begin position="1"/>
        <end position="11"/>
    </location>
</feature>
<dbReference type="InterPro" id="IPR059120">
    <property type="entry name" value="Cullin-like_AB"/>
</dbReference>